<proteinExistence type="predicted"/>
<organism evidence="1 2">
    <name type="scientific">Arachnia propionica</name>
    <dbReference type="NCBI Taxonomy" id="1750"/>
    <lineage>
        <taxon>Bacteria</taxon>
        <taxon>Bacillati</taxon>
        <taxon>Actinomycetota</taxon>
        <taxon>Actinomycetes</taxon>
        <taxon>Propionibacteriales</taxon>
        <taxon>Propionibacteriaceae</taxon>
        <taxon>Arachnia</taxon>
    </lineage>
</organism>
<dbReference type="AlphaFoldDB" id="A0A3P1TB19"/>
<comment type="caution">
    <text evidence="1">The sequence shown here is derived from an EMBL/GenBank/DDBJ whole genome shotgun (WGS) entry which is preliminary data.</text>
</comment>
<dbReference type="RefSeq" id="WP_124843740.1">
    <property type="nucleotide sequence ID" value="NZ_RQZG01000005.1"/>
</dbReference>
<reference evidence="1 2" key="1">
    <citation type="submission" date="2018-11" db="EMBL/GenBank/DDBJ databases">
        <title>Genomes From Bacteria Associated with the Canine Oral Cavity: a Test Case for Automated Genome-Based Taxonomic Assignment.</title>
        <authorList>
            <person name="Coil D.A."/>
            <person name="Jospin G."/>
            <person name="Darling A.E."/>
            <person name="Wallis C."/>
            <person name="Davis I.J."/>
            <person name="Harris S."/>
            <person name="Eisen J.A."/>
            <person name="Holcombe L.J."/>
            <person name="O'Flynn C."/>
        </authorList>
    </citation>
    <scope>NUCLEOTIDE SEQUENCE [LARGE SCALE GENOMIC DNA]</scope>
    <source>
        <strain evidence="1 2">OH887_COT-365</strain>
    </source>
</reference>
<dbReference type="Gene3D" id="3.30.530.20">
    <property type="match status" value="1"/>
</dbReference>
<dbReference type="SUPFAM" id="SSF55961">
    <property type="entry name" value="Bet v1-like"/>
    <property type="match status" value="1"/>
</dbReference>
<evidence type="ECO:0000313" key="1">
    <source>
        <dbReference type="EMBL" id="RRD05663.1"/>
    </source>
</evidence>
<dbReference type="Gene3D" id="1.10.1780.10">
    <property type="entry name" value="Clp, N-terminal domain"/>
    <property type="match status" value="1"/>
</dbReference>
<evidence type="ECO:0000313" key="2">
    <source>
        <dbReference type="Proteomes" id="UP000280819"/>
    </source>
</evidence>
<dbReference type="EMBL" id="RQZG01000005">
    <property type="protein sequence ID" value="RRD05663.1"/>
    <property type="molecule type" value="Genomic_DNA"/>
</dbReference>
<dbReference type="InterPro" id="IPR023393">
    <property type="entry name" value="START-like_dom_sf"/>
</dbReference>
<name>A0A3P1TB19_9ACTN</name>
<protein>
    <submittedName>
        <fullName evidence="1">Uncharacterized protein</fullName>
    </submittedName>
</protein>
<dbReference type="OrthoDB" id="3733061at2"/>
<accession>A0A3P1TB19</accession>
<gene>
    <name evidence="1" type="ORF">EII34_05460</name>
</gene>
<dbReference type="Pfam" id="PF10604">
    <property type="entry name" value="Polyketide_cyc2"/>
    <property type="match status" value="1"/>
</dbReference>
<sequence>MNKYLRAMKWFREMSVLAEDEQRRSRHPEIDSEHLLLALVSIGGPVSDALAEQGVTLVSARAAAMRIHRERIARLGISLPEEAPPAPPVEPSRGEFLYRKGLRTVLEKAASQPQPDVHLFRHLLQEPSGRVAEMLQDLDVAPETLEFTATEPTAPDDRFTYRRFLAAPPETVWDLLSDPNRWLEWNDLFFTDAEAGQTGTVRARTRDSSPRWSEHRLTIEEPSASLRWDLFLPERSPRIVQSLRITLEPHQSGTTMTLAFVTAQRKGQGLRYWLMKPIVHLVGPTLARGTLRGRADNISRAIRA</sequence>
<dbReference type="InterPro" id="IPR019587">
    <property type="entry name" value="Polyketide_cyclase/dehydratase"/>
</dbReference>
<dbReference type="CDD" id="cd07812">
    <property type="entry name" value="SRPBCC"/>
    <property type="match status" value="1"/>
</dbReference>
<dbReference type="Proteomes" id="UP000280819">
    <property type="component" value="Unassembled WGS sequence"/>
</dbReference>
<dbReference type="InterPro" id="IPR036628">
    <property type="entry name" value="Clp_N_dom_sf"/>
</dbReference>